<evidence type="ECO:0000313" key="2">
    <source>
        <dbReference type="Proteomes" id="UP000636800"/>
    </source>
</evidence>
<proteinExistence type="predicted"/>
<dbReference type="OrthoDB" id="206201at2759"/>
<reference evidence="1 2" key="1">
    <citation type="journal article" date="2020" name="Nat. Food">
        <title>A phased Vanilla planifolia genome enables genetic improvement of flavour and production.</title>
        <authorList>
            <person name="Hasing T."/>
            <person name="Tang H."/>
            <person name="Brym M."/>
            <person name="Khazi F."/>
            <person name="Huang T."/>
            <person name="Chambers A.H."/>
        </authorList>
    </citation>
    <scope>NUCLEOTIDE SEQUENCE [LARGE SCALE GENOMIC DNA]</scope>
    <source>
        <tissue evidence="1">Leaf</tissue>
    </source>
</reference>
<protein>
    <submittedName>
        <fullName evidence="1">Uncharacterized protein</fullName>
    </submittedName>
</protein>
<gene>
    <name evidence="1" type="ORF">HPP92_007097</name>
</gene>
<dbReference type="AlphaFoldDB" id="A0A835R9I1"/>
<sequence>MVPRDSTIHNRVSHLLVLRRSRGRISVVERIRLPGLHGLATPAYSFTRLNIALPWRDHAHKLFVYPIASSSA</sequence>
<name>A0A835R9I1_VANPL</name>
<accession>A0A835R9I1</accession>
<evidence type="ECO:0000313" key="1">
    <source>
        <dbReference type="EMBL" id="KAG0488286.1"/>
    </source>
</evidence>
<keyword evidence="2" id="KW-1185">Reference proteome</keyword>
<dbReference type="Proteomes" id="UP000636800">
    <property type="component" value="Chromosome 3"/>
</dbReference>
<organism evidence="1 2">
    <name type="scientific">Vanilla planifolia</name>
    <name type="common">Vanilla</name>
    <dbReference type="NCBI Taxonomy" id="51239"/>
    <lineage>
        <taxon>Eukaryota</taxon>
        <taxon>Viridiplantae</taxon>
        <taxon>Streptophyta</taxon>
        <taxon>Embryophyta</taxon>
        <taxon>Tracheophyta</taxon>
        <taxon>Spermatophyta</taxon>
        <taxon>Magnoliopsida</taxon>
        <taxon>Liliopsida</taxon>
        <taxon>Asparagales</taxon>
        <taxon>Orchidaceae</taxon>
        <taxon>Vanilloideae</taxon>
        <taxon>Vanilleae</taxon>
        <taxon>Vanilla</taxon>
    </lineage>
</organism>
<comment type="caution">
    <text evidence="1">The sequence shown here is derived from an EMBL/GenBank/DDBJ whole genome shotgun (WGS) entry which is preliminary data.</text>
</comment>
<dbReference type="EMBL" id="JADCNL010000003">
    <property type="protein sequence ID" value="KAG0488286.1"/>
    <property type="molecule type" value="Genomic_DNA"/>
</dbReference>